<organism evidence="3 4">
    <name type="scientific">Tanacetum coccineum</name>
    <dbReference type="NCBI Taxonomy" id="301880"/>
    <lineage>
        <taxon>Eukaryota</taxon>
        <taxon>Viridiplantae</taxon>
        <taxon>Streptophyta</taxon>
        <taxon>Embryophyta</taxon>
        <taxon>Tracheophyta</taxon>
        <taxon>Spermatophyta</taxon>
        <taxon>Magnoliopsida</taxon>
        <taxon>eudicotyledons</taxon>
        <taxon>Gunneridae</taxon>
        <taxon>Pentapetalae</taxon>
        <taxon>asterids</taxon>
        <taxon>campanulids</taxon>
        <taxon>Asterales</taxon>
        <taxon>Asteraceae</taxon>
        <taxon>Asteroideae</taxon>
        <taxon>Anthemideae</taxon>
        <taxon>Anthemidinae</taxon>
        <taxon>Tanacetum</taxon>
    </lineage>
</organism>
<keyword evidence="4" id="KW-1185">Reference proteome</keyword>
<name>A0ABQ5FPQ3_9ASTR</name>
<evidence type="ECO:0000256" key="1">
    <source>
        <dbReference type="SAM" id="MobiDB-lite"/>
    </source>
</evidence>
<dbReference type="Proteomes" id="UP001151760">
    <property type="component" value="Unassembled WGS sequence"/>
</dbReference>
<reference evidence="3" key="1">
    <citation type="journal article" date="2022" name="Int. J. Mol. Sci.">
        <title>Draft Genome of Tanacetum Coccineum: Genomic Comparison of Closely Related Tanacetum-Family Plants.</title>
        <authorList>
            <person name="Yamashiro T."/>
            <person name="Shiraishi A."/>
            <person name="Nakayama K."/>
            <person name="Satake H."/>
        </authorList>
    </citation>
    <scope>NUCLEOTIDE SEQUENCE</scope>
</reference>
<feature type="compositionally biased region" description="Low complexity" evidence="1">
    <location>
        <begin position="120"/>
        <end position="131"/>
    </location>
</feature>
<accession>A0ABQ5FPQ3</accession>
<evidence type="ECO:0000313" key="4">
    <source>
        <dbReference type="Proteomes" id="UP001151760"/>
    </source>
</evidence>
<keyword evidence="2" id="KW-1133">Transmembrane helix</keyword>
<proteinExistence type="predicted"/>
<comment type="caution">
    <text evidence="3">The sequence shown here is derived from an EMBL/GenBank/DDBJ whole genome shotgun (WGS) entry which is preliminary data.</text>
</comment>
<feature type="transmembrane region" description="Helical" evidence="2">
    <location>
        <begin position="208"/>
        <end position="228"/>
    </location>
</feature>
<gene>
    <name evidence="3" type="ORF">Tco_1016803</name>
</gene>
<evidence type="ECO:0000313" key="3">
    <source>
        <dbReference type="EMBL" id="GJT65323.1"/>
    </source>
</evidence>
<keyword evidence="2" id="KW-0812">Transmembrane</keyword>
<dbReference type="EMBL" id="BQNB010017623">
    <property type="protein sequence ID" value="GJT65323.1"/>
    <property type="molecule type" value="Genomic_DNA"/>
</dbReference>
<sequence length="327" mass="35678">MRVVSLPRGLPQLPKIASIALQFKGMSQSGAIKIGGLSQFLLCCIKGIDTLFRIRNGVHSVPGSPKGLSEMGYSNSSGKEFFNLLFDIIDEFLGLPSLDFALMSPQDPDSWDQLQMKVGSSSRARNESASSKYEKSLSPKGVESWRSSGTMGHTYGWDCARRSHVDFEVGARLNVWLLRHISIGAGRAEIFRPKGICMRLMLSPRSANALLVVVGTGLPVLPLLAGASCPLSPRLLPDRVPVPGSFDLVFAVVLNTCLFGLLTYLSNLFLSTGVLRAGPDELTGQIQMKLAGVEELVHIFATTALFLDWTYLRLVLEIFKHSRGHCV</sequence>
<feature type="region of interest" description="Disordered" evidence="1">
    <location>
        <begin position="116"/>
        <end position="135"/>
    </location>
</feature>
<reference evidence="3" key="2">
    <citation type="submission" date="2022-01" db="EMBL/GenBank/DDBJ databases">
        <authorList>
            <person name="Yamashiro T."/>
            <person name="Shiraishi A."/>
            <person name="Satake H."/>
            <person name="Nakayama K."/>
        </authorList>
    </citation>
    <scope>NUCLEOTIDE SEQUENCE</scope>
</reference>
<evidence type="ECO:0000256" key="2">
    <source>
        <dbReference type="SAM" id="Phobius"/>
    </source>
</evidence>
<feature type="transmembrane region" description="Helical" evidence="2">
    <location>
        <begin position="248"/>
        <end position="270"/>
    </location>
</feature>
<keyword evidence="2" id="KW-0472">Membrane</keyword>
<protein>
    <submittedName>
        <fullName evidence="3">Uncharacterized protein</fullName>
    </submittedName>
</protein>